<evidence type="ECO:0000313" key="2">
    <source>
        <dbReference type="Proteomes" id="UP000646152"/>
    </source>
</evidence>
<comment type="caution">
    <text evidence="1">The sequence shown here is derived from an EMBL/GenBank/DDBJ whole genome shotgun (WGS) entry which is preliminary data.</text>
</comment>
<evidence type="ECO:0008006" key="3">
    <source>
        <dbReference type="Google" id="ProtNLM"/>
    </source>
</evidence>
<organism evidence="1 2">
    <name type="scientific">Oceanisphaera marina</name>
    <dbReference type="NCBI Taxonomy" id="2017550"/>
    <lineage>
        <taxon>Bacteria</taxon>
        <taxon>Pseudomonadati</taxon>
        <taxon>Pseudomonadota</taxon>
        <taxon>Gammaproteobacteria</taxon>
        <taxon>Aeromonadales</taxon>
        <taxon>Aeromonadaceae</taxon>
        <taxon>Oceanisphaera</taxon>
    </lineage>
</organism>
<proteinExistence type="predicted"/>
<dbReference type="Gene3D" id="1.20.910.10">
    <property type="entry name" value="Heme oxygenase-like"/>
    <property type="match status" value="1"/>
</dbReference>
<accession>A0ABQ1IFZ7</accession>
<sequence>MKATCALGAYLKQSTRTAHQALDQHPLLRPLVQPRLQPSDYRRALRALYPAQYHLEDTVRDGLDRLQLHYPLLLRAPLLADDLVALGLDIPAHEETLTLTPSMRNVTRIGHLVGLLYVLEGSQLGSRVIARNIHRTLGPQMASEYFSVAEEANSWQHFWQFAEQHCPEAQWSAAAQAADNAFQLFALCLDVAQTTDSFTTA</sequence>
<keyword evidence="2" id="KW-1185">Reference proteome</keyword>
<reference evidence="2" key="1">
    <citation type="journal article" date="2019" name="Int. J. Syst. Evol. Microbiol.">
        <title>The Global Catalogue of Microorganisms (GCM) 10K type strain sequencing project: providing services to taxonomists for standard genome sequencing and annotation.</title>
        <authorList>
            <consortium name="The Broad Institute Genomics Platform"/>
            <consortium name="The Broad Institute Genome Sequencing Center for Infectious Disease"/>
            <person name="Wu L."/>
            <person name="Ma J."/>
        </authorList>
    </citation>
    <scope>NUCLEOTIDE SEQUENCE [LARGE SCALE GENOMIC DNA]</scope>
    <source>
        <strain evidence="2">CGMCC 1.15923</strain>
    </source>
</reference>
<name>A0ABQ1IFZ7_9GAMM</name>
<dbReference type="Pfam" id="PF01126">
    <property type="entry name" value="Heme_oxygenase"/>
    <property type="match status" value="1"/>
</dbReference>
<dbReference type="CDD" id="cd19166">
    <property type="entry name" value="HemeO-bac"/>
    <property type="match status" value="1"/>
</dbReference>
<dbReference type="EMBL" id="BMKE01000005">
    <property type="protein sequence ID" value="GGB37880.1"/>
    <property type="molecule type" value="Genomic_DNA"/>
</dbReference>
<protein>
    <recommendedName>
        <fullName evidence="3">Heme oxygenase</fullName>
    </recommendedName>
</protein>
<dbReference type="Proteomes" id="UP000646152">
    <property type="component" value="Unassembled WGS sequence"/>
</dbReference>
<evidence type="ECO:0000313" key="1">
    <source>
        <dbReference type="EMBL" id="GGB37880.1"/>
    </source>
</evidence>
<dbReference type="InterPro" id="IPR016084">
    <property type="entry name" value="Haem_Oase-like_multi-hlx"/>
</dbReference>
<dbReference type="RefSeq" id="WP_188628893.1">
    <property type="nucleotide sequence ID" value="NZ_BMKE01000005.1"/>
</dbReference>
<dbReference type="InterPro" id="IPR016053">
    <property type="entry name" value="Haem_Oase-like"/>
</dbReference>
<gene>
    <name evidence="1" type="ORF">GCM10011502_08900</name>
</gene>
<dbReference type="SUPFAM" id="SSF48613">
    <property type="entry name" value="Heme oxygenase-like"/>
    <property type="match status" value="1"/>
</dbReference>